<evidence type="ECO:0000259" key="8">
    <source>
        <dbReference type="PROSITE" id="PS51459"/>
    </source>
</evidence>
<evidence type="ECO:0000256" key="7">
    <source>
        <dbReference type="ARBA" id="ARBA00048696"/>
    </source>
</evidence>
<dbReference type="AlphaFoldDB" id="A0A430BN54"/>
<dbReference type="SUPFAM" id="SSF140931">
    <property type="entry name" value="Fic-like"/>
    <property type="match status" value="1"/>
</dbReference>
<organism evidence="9 10">
    <name type="scientific">Sphingobium yanoikuyae</name>
    <name type="common">Sphingomonas yanoikuyae</name>
    <dbReference type="NCBI Taxonomy" id="13690"/>
    <lineage>
        <taxon>Bacteria</taxon>
        <taxon>Pseudomonadati</taxon>
        <taxon>Pseudomonadota</taxon>
        <taxon>Alphaproteobacteria</taxon>
        <taxon>Sphingomonadales</taxon>
        <taxon>Sphingomonadaceae</taxon>
        <taxon>Sphingobium</taxon>
    </lineage>
</organism>
<dbReference type="PROSITE" id="PS51459">
    <property type="entry name" value="FIDO"/>
    <property type="match status" value="1"/>
</dbReference>
<dbReference type="Pfam" id="PF02661">
    <property type="entry name" value="Fic"/>
    <property type="match status" value="1"/>
</dbReference>
<evidence type="ECO:0000256" key="4">
    <source>
        <dbReference type="ARBA" id="ARBA00022840"/>
    </source>
</evidence>
<keyword evidence="1" id="KW-0808">Transferase</keyword>
<evidence type="ECO:0000313" key="9">
    <source>
        <dbReference type="EMBL" id="RSU54156.1"/>
    </source>
</evidence>
<dbReference type="GO" id="GO:0070733">
    <property type="term" value="F:AMPylase activity"/>
    <property type="evidence" value="ECO:0007669"/>
    <property type="project" value="UniProtKB-EC"/>
</dbReference>
<accession>A0A430BN54</accession>
<evidence type="ECO:0000313" key="10">
    <source>
        <dbReference type="Proteomes" id="UP000287401"/>
    </source>
</evidence>
<comment type="catalytic activity">
    <reaction evidence="6">
        <text>L-threonyl-[protein] + ATP = 3-O-(5'-adenylyl)-L-threonyl-[protein] + diphosphate</text>
        <dbReference type="Rhea" id="RHEA:54292"/>
        <dbReference type="Rhea" id="RHEA-COMP:11060"/>
        <dbReference type="Rhea" id="RHEA-COMP:13847"/>
        <dbReference type="ChEBI" id="CHEBI:30013"/>
        <dbReference type="ChEBI" id="CHEBI:30616"/>
        <dbReference type="ChEBI" id="CHEBI:33019"/>
        <dbReference type="ChEBI" id="CHEBI:138113"/>
        <dbReference type="EC" id="2.7.7.108"/>
    </reaction>
</comment>
<evidence type="ECO:0000256" key="1">
    <source>
        <dbReference type="ARBA" id="ARBA00022679"/>
    </source>
</evidence>
<evidence type="ECO:0000256" key="6">
    <source>
        <dbReference type="ARBA" id="ARBA00047939"/>
    </source>
</evidence>
<feature type="domain" description="Fido" evidence="8">
    <location>
        <begin position="48"/>
        <end position="186"/>
    </location>
</feature>
<dbReference type="PANTHER" id="PTHR39560">
    <property type="entry name" value="PROTEIN ADENYLYLTRANSFERASE FIC-RELATED"/>
    <property type="match status" value="1"/>
</dbReference>
<protein>
    <recommendedName>
        <fullName evidence="5">protein adenylyltransferase</fullName>
        <ecNumber evidence="5">2.7.7.108</ecNumber>
    </recommendedName>
</protein>
<dbReference type="GO" id="GO:0005524">
    <property type="term" value="F:ATP binding"/>
    <property type="evidence" value="ECO:0007669"/>
    <property type="project" value="UniProtKB-KW"/>
</dbReference>
<dbReference type="InterPro" id="IPR003812">
    <property type="entry name" value="Fido"/>
</dbReference>
<dbReference type="Proteomes" id="UP000287401">
    <property type="component" value="Unassembled WGS sequence"/>
</dbReference>
<name>A0A430BN54_SPHYA</name>
<dbReference type="RefSeq" id="WP_125999513.1">
    <property type="nucleotide sequence ID" value="NZ_QRAL01000029.1"/>
</dbReference>
<sequence length="432" mass="47935">MADDPYTYSGTNTLRNRLGITDDALLTQAGRQLTLARGAQVPRLAFDNSAEGYRALHKHLFQDIYDWAGEDRTVAIDKEGLSFAAPPYIARELEKLFADMVSRDGLRGFSSDDFFDRLGSHINELNAIHPFRDGNGLTMRHHAAIIGRDAGHPIRIASIDKAMWMEASRHGFFTGDHRGMAGVLADAAVRRELVSEARIGTHGIAMLPLRAPPTGQRYRVTLAKAREELDRYLPAARQQAHERLRTLIRNEADSTSIANARIELAYVRHAKGPVYQSHLLTYLGVRQVDAVINSQQTPMERVREIGAAFGVQINMQPPVQIQRAVRALERPIFPPGHAPGQERLAMLFLKNSPEENLRDSRLAAAQTIVDTAMQTARARGESTRMITTIGESTRQLIAERIRTGDVFDGDLGGGAAIGSTKLSHDKQKDRNR</sequence>
<comment type="catalytic activity">
    <reaction evidence="7">
        <text>L-tyrosyl-[protein] + ATP = O-(5'-adenylyl)-L-tyrosyl-[protein] + diphosphate</text>
        <dbReference type="Rhea" id="RHEA:54288"/>
        <dbReference type="Rhea" id="RHEA-COMP:10136"/>
        <dbReference type="Rhea" id="RHEA-COMP:13846"/>
        <dbReference type="ChEBI" id="CHEBI:30616"/>
        <dbReference type="ChEBI" id="CHEBI:33019"/>
        <dbReference type="ChEBI" id="CHEBI:46858"/>
        <dbReference type="ChEBI" id="CHEBI:83624"/>
        <dbReference type="EC" id="2.7.7.108"/>
    </reaction>
</comment>
<keyword evidence="3" id="KW-0547">Nucleotide-binding</keyword>
<dbReference type="Gene3D" id="1.10.3290.10">
    <property type="entry name" value="Fido-like domain"/>
    <property type="match status" value="1"/>
</dbReference>
<keyword evidence="4" id="KW-0067">ATP-binding</keyword>
<evidence type="ECO:0000256" key="3">
    <source>
        <dbReference type="ARBA" id="ARBA00022741"/>
    </source>
</evidence>
<dbReference type="EC" id="2.7.7.108" evidence="5"/>
<proteinExistence type="predicted"/>
<gene>
    <name evidence="9" type="ORF">DAH51_20105</name>
</gene>
<dbReference type="EMBL" id="QRAL01000029">
    <property type="protein sequence ID" value="RSU54156.1"/>
    <property type="molecule type" value="Genomic_DNA"/>
</dbReference>
<dbReference type="GO" id="GO:0051302">
    <property type="term" value="P:regulation of cell division"/>
    <property type="evidence" value="ECO:0007669"/>
    <property type="project" value="TreeGrafter"/>
</dbReference>
<comment type="caution">
    <text evidence="9">The sequence shown here is derived from an EMBL/GenBank/DDBJ whole genome shotgun (WGS) entry which is preliminary data.</text>
</comment>
<evidence type="ECO:0000256" key="5">
    <source>
        <dbReference type="ARBA" id="ARBA00034531"/>
    </source>
</evidence>
<evidence type="ECO:0000256" key="2">
    <source>
        <dbReference type="ARBA" id="ARBA00022695"/>
    </source>
</evidence>
<reference evidence="9 10" key="1">
    <citation type="submission" date="2018-07" db="EMBL/GenBank/DDBJ databases">
        <title>Genomic and Epidemiologic Investigation of an Indolent Hospital Outbreak.</title>
        <authorList>
            <person name="Johnson R.C."/>
            <person name="Deming C."/>
            <person name="Conlan S."/>
            <person name="Zellmer C.J."/>
            <person name="Michelin A.V."/>
            <person name="Lee-Lin S."/>
            <person name="Thomas P.J."/>
            <person name="Park M."/>
            <person name="Weingarten R.A."/>
            <person name="Less J."/>
            <person name="Dekker J.P."/>
            <person name="Frank K.M."/>
            <person name="Musser K.A."/>
            <person name="Mcquiston J.R."/>
            <person name="Henderson D.K."/>
            <person name="Lau A.F."/>
            <person name="Palmore T.N."/>
            <person name="Segre J.A."/>
        </authorList>
    </citation>
    <scope>NUCLEOTIDE SEQUENCE [LARGE SCALE GENOMIC DNA]</scope>
    <source>
        <strain evidence="9 10">SK-NIH.Env6_1116</strain>
    </source>
</reference>
<keyword evidence="2" id="KW-0548">Nucleotidyltransferase</keyword>
<dbReference type="InterPro" id="IPR036597">
    <property type="entry name" value="Fido-like_dom_sf"/>
</dbReference>
<dbReference type="PANTHER" id="PTHR39560:SF1">
    <property type="entry name" value="PROTEIN ADENYLYLTRANSFERASE FIC-RELATED"/>
    <property type="match status" value="1"/>
</dbReference>